<dbReference type="EMBL" id="JANHOG010000209">
    <property type="protein sequence ID" value="KAJ3556810.1"/>
    <property type="molecule type" value="Genomic_DNA"/>
</dbReference>
<sequence>MRSSAYPLTPSPASSAMSHTETEGDVRLLAVPDTIPYGHSFAGESRPRRRSRSPSPSRISSSFSETPTVRSSTPTFSGGPYLQRPHSVHGLLTSPSVTSLRSTHHPLIPHRPYHSTEALTKYSFASSDASFPIHIVPPDGSEDGSSVTSADVAKPSHDIAPPPGSNDPESDELKSVTPYDVEDTKYSPPRLSSATQEERKVWDIDPFEVEFAHHLVPPEGWERYTCPEGNVYFHNKTRGVLTLADMNDQAQAAWIEKAIGIYEEKKSSCRLPPDTEVVLDYRLRGYYLCSMERQRIFWLEKVPAHLATRYEREAISKAHLGHRITSEFWTYAPLTTQRHETDEWINRRHVSTFPNTYTITKKVLNELKSTMAFGYVDMTSSQTSTFPYDAELLLPIIRLLQKVSVDEECDPCYTSIVARYFTMIYNERFLHYHGELYARVTRGDSVFEPEKEHRSLFFRFCSLIFFNLPKLYYKELHKVYVDKTVHYYVWRRFIGGLKDDWQSSITPTTMLLSADVGFLAIQSLDNLTSYARSLAQICCYVSALLSLFDYMSVEILTRRHRLHIFDTAEQGVRHIFSIAGYTLIYDNLRHNTYLEERIPSAWSGWLSISGKLHIHHVNGSSWADDIYHPSLPKGLFMWSMLTFLMALEFVFYHHSTTSTMVTLSVVALILVFLVMMLLLINLLADDNYATRLQAWFNSMAEKVVWRKQERTQESSDRDKAKLLNTMRIYFRPGRLTEVATPLHSPA</sequence>
<evidence type="ECO:0000313" key="1">
    <source>
        <dbReference type="EMBL" id="KAJ3556810.1"/>
    </source>
</evidence>
<dbReference type="Proteomes" id="UP001148662">
    <property type="component" value="Unassembled WGS sequence"/>
</dbReference>
<proteinExistence type="predicted"/>
<organism evidence="1 2">
    <name type="scientific">Phlebia brevispora</name>
    <dbReference type="NCBI Taxonomy" id="194682"/>
    <lineage>
        <taxon>Eukaryota</taxon>
        <taxon>Fungi</taxon>
        <taxon>Dikarya</taxon>
        <taxon>Basidiomycota</taxon>
        <taxon>Agaricomycotina</taxon>
        <taxon>Agaricomycetes</taxon>
        <taxon>Polyporales</taxon>
        <taxon>Meruliaceae</taxon>
        <taxon>Phlebia</taxon>
    </lineage>
</organism>
<evidence type="ECO:0000313" key="2">
    <source>
        <dbReference type="Proteomes" id="UP001148662"/>
    </source>
</evidence>
<accession>A0ACC1TA89</accession>
<keyword evidence="2" id="KW-1185">Reference proteome</keyword>
<protein>
    <submittedName>
        <fullName evidence="1">Uncharacterized protein</fullName>
    </submittedName>
</protein>
<name>A0ACC1TA89_9APHY</name>
<comment type="caution">
    <text evidence="1">The sequence shown here is derived from an EMBL/GenBank/DDBJ whole genome shotgun (WGS) entry which is preliminary data.</text>
</comment>
<gene>
    <name evidence="1" type="ORF">NM688_g1813</name>
</gene>
<reference evidence="1" key="1">
    <citation type="submission" date="2022-07" db="EMBL/GenBank/DDBJ databases">
        <title>Genome Sequence of Phlebia brevispora.</title>
        <authorList>
            <person name="Buettner E."/>
        </authorList>
    </citation>
    <scope>NUCLEOTIDE SEQUENCE</scope>
    <source>
        <strain evidence="1">MPL23</strain>
    </source>
</reference>